<dbReference type="Gene3D" id="3.40.50.450">
    <property type="match status" value="1"/>
</dbReference>
<organism evidence="2 3">
    <name type="scientific">Pholiota conissans</name>
    <dbReference type="NCBI Taxonomy" id="109636"/>
    <lineage>
        <taxon>Eukaryota</taxon>
        <taxon>Fungi</taxon>
        <taxon>Dikarya</taxon>
        <taxon>Basidiomycota</taxon>
        <taxon>Agaricomycotina</taxon>
        <taxon>Agaricomycetes</taxon>
        <taxon>Agaricomycetidae</taxon>
        <taxon>Agaricales</taxon>
        <taxon>Agaricineae</taxon>
        <taxon>Strophariaceae</taxon>
        <taxon>Pholiota</taxon>
    </lineage>
</organism>
<proteinExistence type="predicted"/>
<name>A0A9P5Z8G2_9AGAR</name>
<gene>
    <name evidence="2" type="ORF">BDN70DRAFT_874899</name>
</gene>
<dbReference type="InterPro" id="IPR039470">
    <property type="entry name" value="Nuc_deoxyri_tr2"/>
</dbReference>
<keyword evidence="3" id="KW-1185">Reference proteome</keyword>
<sequence>MSTSDSPSKPEVADKETAAADKVDTFTQIHTKSIFPTTRVETDDPTPSVFLAGSIDMGEAVNWQAAITKSLESLKLGIYIFNPRRVNWNSGWPQDINFKPFFDQVDWELDMLERATVIAMFLPENSKAPISLLELGLFAHKGTLIVGCPKAFWRRGNVEIVCKRYNVPMVDTLEELVTAVHDRLAALGKANKNATAHGKGAPINDGTNKKPESE</sequence>
<dbReference type="Proteomes" id="UP000807469">
    <property type="component" value="Unassembled WGS sequence"/>
</dbReference>
<dbReference type="AlphaFoldDB" id="A0A9P5Z8G2"/>
<evidence type="ECO:0008006" key="4">
    <source>
        <dbReference type="Google" id="ProtNLM"/>
    </source>
</evidence>
<protein>
    <recommendedName>
        <fullName evidence="4">Nucleoside 2-deoxyribosyltransferase like protein</fullName>
    </recommendedName>
</protein>
<evidence type="ECO:0000256" key="1">
    <source>
        <dbReference type="SAM" id="MobiDB-lite"/>
    </source>
</evidence>
<feature type="compositionally biased region" description="Basic and acidic residues" evidence="1">
    <location>
        <begin position="11"/>
        <end position="20"/>
    </location>
</feature>
<dbReference type="OrthoDB" id="2893324at2759"/>
<evidence type="ECO:0000313" key="3">
    <source>
        <dbReference type="Proteomes" id="UP000807469"/>
    </source>
</evidence>
<evidence type="ECO:0000313" key="2">
    <source>
        <dbReference type="EMBL" id="KAF9482548.1"/>
    </source>
</evidence>
<feature type="region of interest" description="Disordered" evidence="1">
    <location>
        <begin position="1"/>
        <end position="20"/>
    </location>
</feature>
<comment type="caution">
    <text evidence="2">The sequence shown here is derived from an EMBL/GenBank/DDBJ whole genome shotgun (WGS) entry which is preliminary data.</text>
</comment>
<dbReference type="Pfam" id="PF15891">
    <property type="entry name" value="Nuc_deoxyri_tr2"/>
    <property type="match status" value="1"/>
</dbReference>
<dbReference type="EMBL" id="MU155164">
    <property type="protein sequence ID" value="KAF9482548.1"/>
    <property type="molecule type" value="Genomic_DNA"/>
</dbReference>
<feature type="region of interest" description="Disordered" evidence="1">
    <location>
        <begin position="191"/>
        <end position="214"/>
    </location>
</feature>
<reference evidence="2" key="1">
    <citation type="submission" date="2020-11" db="EMBL/GenBank/DDBJ databases">
        <authorList>
            <consortium name="DOE Joint Genome Institute"/>
            <person name="Ahrendt S."/>
            <person name="Riley R."/>
            <person name="Andreopoulos W."/>
            <person name="Labutti K."/>
            <person name="Pangilinan J."/>
            <person name="Ruiz-Duenas F.J."/>
            <person name="Barrasa J.M."/>
            <person name="Sanchez-Garcia M."/>
            <person name="Camarero S."/>
            <person name="Miyauchi S."/>
            <person name="Serrano A."/>
            <person name="Linde D."/>
            <person name="Babiker R."/>
            <person name="Drula E."/>
            <person name="Ayuso-Fernandez I."/>
            <person name="Pacheco R."/>
            <person name="Padilla G."/>
            <person name="Ferreira P."/>
            <person name="Barriuso J."/>
            <person name="Kellner H."/>
            <person name="Castanera R."/>
            <person name="Alfaro M."/>
            <person name="Ramirez L."/>
            <person name="Pisabarro A.G."/>
            <person name="Kuo A."/>
            <person name="Tritt A."/>
            <person name="Lipzen A."/>
            <person name="He G."/>
            <person name="Yan M."/>
            <person name="Ng V."/>
            <person name="Cullen D."/>
            <person name="Martin F."/>
            <person name="Rosso M.-N."/>
            <person name="Henrissat B."/>
            <person name="Hibbett D."/>
            <person name="Martinez A.T."/>
            <person name="Grigoriev I.V."/>
        </authorList>
    </citation>
    <scope>NUCLEOTIDE SEQUENCE</scope>
    <source>
        <strain evidence="2">CIRM-BRFM 674</strain>
    </source>
</reference>
<accession>A0A9P5Z8G2</accession>